<dbReference type="InterPro" id="IPR027417">
    <property type="entry name" value="P-loop_NTPase"/>
</dbReference>
<evidence type="ECO:0000256" key="1">
    <source>
        <dbReference type="ARBA" id="ARBA00009625"/>
    </source>
</evidence>
<reference evidence="4 5" key="1">
    <citation type="journal article" date="2018" name="Plant J.">
        <title>Genome sequences of Chlorella sorokiniana UTEX 1602 and Micractinium conductrix SAG 241.80: implications to maltose excretion by a green alga.</title>
        <authorList>
            <person name="Arriola M.B."/>
            <person name="Velmurugan N."/>
            <person name="Zhang Y."/>
            <person name="Plunkett M.H."/>
            <person name="Hondzo H."/>
            <person name="Barney B.M."/>
        </authorList>
    </citation>
    <scope>NUCLEOTIDE SEQUENCE [LARGE SCALE GENOMIC DNA]</scope>
    <source>
        <strain evidence="4 5">SAG 241.80</strain>
    </source>
</reference>
<dbReference type="Proteomes" id="UP000239649">
    <property type="component" value="Unassembled WGS sequence"/>
</dbReference>
<evidence type="ECO:0000313" key="5">
    <source>
        <dbReference type="Proteomes" id="UP000239649"/>
    </source>
</evidence>
<dbReference type="NCBIfam" id="TIGR00750">
    <property type="entry name" value="lao"/>
    <property type="match status" value="1"/>
</dbReference>
<dbReference type="Pfam" id="PF03407">
    <property type="entry name" value="Nucleotid_trans"/>
    <property type="match status" value="1"/>
</dbReference>
<comment type="caution">
    <text evidence="4">The sequence shown here is derived from an EMBL/GenBank/DDBJ whole genome shotgun (WGS) entry which is preliminary data.</text>
</comment>
<dbReference type="OrthoDB" id="1476984at2759"/>
<dbReference type="EMBL" id="LHPF02000005">
    <property type="protein sequence ID" value="PSC74296.1"/>
    <property type="molecule type" value="Genomic_DNA"/>
</dbReference>
<dbReference type="SUPFAM" id="SSF52540">
    <property type="entry name" value="P-loop containing nucleoside triphosphate hydrolases"/>
    <property type="match status" value="1"/>
</dbReference>
<dbReference type="PANTHER" id="PTHR23408">
    <property type="entry name" value="METHYLMALONYL-COA MUTASE"/>
    <property type="match status" value="1"/>
</dbReference>
<dbReference type="Gene3D" id="1.20.5.170">
    <property type="match status" value="1"/>
</dbReference>
<proteinExistence type="inferred from homology"/>
<gene>
    <name evidence="4" type="ORF">C2E20_2754</name>
</gene>
<organism evidence="4 5">
    <name type="scientific">Micractinium conductrix</name>
    <dbReference type="NCBI Taxonomy" id="554055"/>
    <lineage>
        <taxon>Eukaryota</taxon>
        <taxon>Viridiplantae</taxon>
        <taxon>Chlorophyta</taxon>
        <taxon>core chlorophytes</taxon>
        <taxon>Trebouxiophyceae</taxon>
        <taxon>Chlorellales</taxon>
        <taxon>Chlorellaceae</taxon>
        <taxon>Chlorella clade</taxon>
        <taxon>Micractinium</taxon>
    </lineage>
</organism>
<sequence>MLQYMPSLAQFAAVDELAEGIMAGCRLSLSRGITLAESSRLDHQLQAAKLLRELQKRMAERRQEAQLAQRGPGRGVSGDGPGCGRGFGSDGAPHVGSDGNGNGDGSGAAASAFHAFLRVGVSGPPGAGKSSLIETLGCGLLDAGERVAVLAIDPSSQTSGGAILGDKTRMGRLSSAPAAFVRPSPARGTLGGVARATYDATVICEAAGYTKVLVETVGVGQSETAVQDLVDCFVLVLPPVGGDELQVIKRGVTELADIVVINKADGPTKAAAARAAAAFSSTVHFHRARRRAWQPAVLTCSAHSGQGVDRLQATLAEFAVAMLASGELAVQRAQQRQRVAWTAAEEAVLDAFRQDPCVRDLLARILPDIQSGALVPRAAAELLSGYHSMYMSRRGWTLALRCWVRAWPATNSSIASAPCDAALASKFAAAPWLLPPNCSALPYQGVHDFDTLLQLRGRPAGGYDKAIALLPFDTGADHYTQMAQNAIYSLVRLAGVDNFMLWTWTNTSLADCATLNLPCADGRPHLLEPQGKGRDTLVAMWLKPVLTLRALRAGYMVLLSDGDVAFTAKPMWDLLTQLTLRSHADLAIQAEQYRGPVPDNPCGTYVNSGMYLALPTPASIRAMEIWLAQSPKALTENLTISDQGKLHGLERKFPLVPPREAVPGAEAAERERASLAAVGALEPSLRHGRLPNIQRPPGPQSRPMRRTSAVCPPAVWRG</sequence>
<name>A0A2P6VJL7_9CHLO</name>
<keyword evidence="5" id="KW-1185">Reference proteome</keyword>
<evidence type="ECO:0000259" key="3">
    <source>
        <dbReference type="Pfam" id="PF03407"/>
    </source>
</evidence>
<accession>A0A2P6VJL7</accession>
<feature type="domain" description="Nucleotide-diphospho-sugar transferase" evidence="3">
    <location>
        <begin position="532"/>
        <end position="633"/>
    </location>
</feature>
<feature type="region of interest" description="Disordered" evidence="2">
    <location>
        <begin position="686"/>
        <end position="718"/>
    </location>
</feature>
<dbReference type="NCBIfam" id="NF006958">
    <property type="entry name" value="PRK09435.1"/>
    <property type="match status" value="1"/>
</dbReference>
<dbReference type="InterPro" id="IPR005129">
    <property type="entry name" value="GTPase_ArgK"/>
</dbReference>
<dbReference type="Pfam" id="PF03308">
    <property type="entry name" value="MeaB"/>
    <property type="match status" value="1"/>
</dbReference>
<feature type="region of interest" description="Disordered" evidence="2">
    <location>
        <begin position="61"/>
        <end position="103"/>
    </location>
</feature>
<protein>
    <submittedName>
        <fullName evidence="4">Methylmalonic aciduria type A mitochondrial</fullName>
    </submittedName>
</protein>
<evidence type="ECO:0000256" key="2">
    <source>
        <dbReference type="SAM" id="MobiDB-lite"/>
    </source>
</evidence>
<dbReference type="GO" id="GO:0005525">
    <property type="term" value="F:GTP binding"/>
    <property type="evidence" value="ECO:0007669"/>
    <property type="project" value="InterPro"/>
</dbReference>
<dbReference type="GO" id="GO:0005737">
    <property type="term" value="C:cytoplasm"/>
    <property type="evidence" value="ECO:0007669"/>
    <property type="project" value="TreeGrafter"/>
</dbReference>
<dbReference type="STRING" id="554055.A0A2P6VJL7"/>
<evidence type="ECO:0000313" key="4">
    <source>
        <dbReference type="EMBL" id="PSC74296.1"/>
    </source>
</evidence>
<dbReference type="InterPro" id="IPR005069">
    <property type="entry name" value="Nucl-diP-sugar_transferase"/>
</dbReference>
<dbReference type="Gene3D" id="3.40.50.300">
    <property type="entry name" value="P-loop containing nucleotide triphosphate hydrolases"/>
    <property type="match status" value="1"/>
</dbReference>
<comment type="similarity">
    <text evidence="1">Belongs to the SIMIBI class G3E GTPase family. ArgK/MeaB subfamily.</text>
</comment>
<dbReference type="PANTHER" id="PTHR23408:SF3">
    <property type="entry name" value="METHYLMALONIC ACIDURIA TYPE A PROTEIN, MITOCHONDRIAL"/>
    <property type="match status" value="1"/>
</dbReference>
<feature type="compositionally biased region" description="Gly residues" evidence="2">
    <location>
        <begin position="72"/>
        <end position="89"/>
    </location>
</feature>
<dbReference type="AlphaFoldDB" id="A0A2P6VJL7"/>
<dbReference type="CDD" id="cd03114">
    <property type="entry name" value="MMAA-like"/>
    <property type="match status" value="1"/>
</dbReference>
<dbReference type="Gene3D" id="1.10.287.130">
    <property type="match status" value="1"/>
</dbReference>
<dbReference type="GO" id="GO:0003924">
    <property type="term" value="F:GTPase activity"/>
    <property type="evidence" value="ECO:0007669"/>
    <property type="project" value="InterPro"/>
</dbReference>